<dbReference type="InterPro" id="IPR005467">
    <property type="entry name" value="His_kinase_dom"/>
</dbReference>
<keyword evidence="4" id="KW-1003">Cell membrane</keyword>
<sequence>MNIKLPLKYQRDLQIIGVALLYYLSARLGYFLAFENTTALPTWPPSGIAFALMILLGRSAWPGITIGALVANVMAYWNNPNLGAQTIITISCFIAIGNTLEAVTGNYLMKVWIKDPYPFRHAKNAFRFLFVTLFVCVIGAGIGAASLFYNHVTSTDTLLRNVFSWWIGNVVGILLFTPFILAIAQGMKQRIKPKKFLEIGIFLFSVTSIYFLLQVDYLAMTLERSLPFLVLPFLLWLAFRFELLVAISGVLTTALVSVYYTTVNNGPFVLTTPDDSMLLLQIFIGVISITTLILSATVKERIDVQHELQKFNENLEAMVEERTRALNDEITSRRTVEEKIQRTNQELSKRNTELDNFVYSVSHDLRAPIASVLGLINLARKDQEATMKDMYLDMINKSALQQDHFIKEILDQSRNSRLEVKREEIFFEPLIDETFSQLKFATSTGKSVEKIIRIKQEKPFYSDRWRLKVILNNIISNAIRYRNGKDPVIKVDVEIADHNVTLSIEDNGKGIEREHLPNIYKMFYRATDDGAGSGLGLYIVKEAIDKLNGNISIDSTVGKGTTVNLRIPEIA</sequence>
<evidence type="ECO:0000256" key="7">
    <source>
        <dbReference type="ARBA" id="ARBA00022989"/>
    </source>
</evidence>
<keyword evidence="5" id="KW-0597">Phosphoprotein</keyword>
<feature type="transmembrane region" description="Helical" evidence="10">
    <location>
        <begin position="233"/>
        <end position="256"/>
    </location>
</feature>
<dbReference type="Pfam" id="PF05231">
    <property type="entry name" value="MASE1"/>
    <property type="match status" value="1"/>
</dbReference>
<feature type="coiled-coil region" evidence="9">
    <location>
        <begin position="301"/>
        <end position="353"/>
    </location>
</feature>
<dbReference type="CDD" id="cd00075">
    <property type="entry name" value="HATPase"/>
    <property type="match status" value="1"/>
</dbReference>
<dbReference type="OrthoDB" id="9766459at2"/>
<evidence type="ECO:0000256" key="3">
    <source>
        <dbReference type="ARBA" id="ARBA00012438"/>
    </source>
</evidence>
<dbReference type="PRINTS" id="PR00344">
    <property type="entry name" value="BCTRLSENSOR"/>
</dbReference>
<dbReference type="PANTHER" id="PTHR45530">
    <property type="entry name" value="SENSORY TRANSDUCTION HISTIDINE KINASE"/>
    <property type="match status" value="1"/>
</dbReference>
<dbReference type="SMART" id="SM00388">
    <property type="entry name" value="HisKA"/>
    <property type="match status" value="1"/>
</dbReference>
<dbReference type="GO" id="GO:0005886">
    <property type="term" value="C:plasma membrane"/>
    <property type="evidence" value="ECO:0007669"/>
    <property type="project" value="UniProtKB-SubCell"/>
</dbReference>
<dbReference type="SUPFAM" id="SSF47384">
    <property type="entry name" value="Homodimeric domain of signal transducing histidine kinase"/>
    <property type="match status" value="1"/>
</dbReference>
<evidence type="ECO:0000313" key="13">
    <source>
        <dbReference type="Proteomes" id="UP000251889"/>
    </source>
</evidence>
<protein>
    <recommendedName>
        <fullName evidence="3">histidine kinase</fullName>
        <ecNumber evidence="3">2.7.13.3</ecNumber>
    </recommendedName>
</protein>
<keyword evidence="6 10" id="KW-0812">Transmembrane</keyword>
<dbReference type="EMBL" id="QMFY01000001">
    <property type="protein sequence ID" value="RAW03403.1"/>
    <property type="molecule type" value="Genomic_DNA"/>
</dbReference>
<keyword evidence="13" id="KW-1185">Reference proteome</keyword>
<dbReference type="InterPro" id="IPR007895">
    <property type="entry name" value="MASE1"/>
</dbReference>
<dbReference type="SMART" id="SM00387">
    <property type="entry name" value="HATPase_c"/>
    <property type="match status" value="1"/>
</dbReference>
<feature type="domain" description="Histidine kinase" evidence="11">
    <location>
        <begin position="360"/>
        <end position="571"/>
    </location>
</feature>
<comment type="caution">
    <text evidence="12">The sequence shown here is derived from an EMBL/GenBank/DDBJ whole genome shotgun (WGS) entry which is preliminary data.</text>
</comment>
<evidence type="ECO:0000256" key="1">
    <source>
        <dbReference type="ARBA" id="ARBA00000085"/>
    </source>
</evidence>
<dbReference type="PROSITE" id="PS50109">
    <property type="entry name" value="HIS_KIN"/>
    <property type="match status" value="1"/>
</dbReference>
<dbReference type="Pfam" id="PF00512">
    <property type="entry name" value="HisKA"/>
    <property type="match status" value="1"/>
</dbReference>
<feature type="transmembrane region" description="Helical" evidence="10">
    <location>
        <begin position="87"/>
        <end position="108"/>
    </location>
</feature>
<dbReference type="Gene3D" id="1.10.287.130">
    <property type="match status" value="1"/>
</dbReference>
<dbReference type="InterPro" id="IPR003594">
    <property type="entry name" value="HATPase_dom"/>
</dbReference>
<dbReference type="AlphaFoldDB" id="A0A364Y923"/>
<dbReference type="Gene3D" id="3.30.565.10">
    <property type="entry name" value="Histidine kinase-like ATPase, C-terminal domain"/>
    <property type="match status" value="1"/>
</dbReference>
<keyword evidence="9" id="KW-0175">Coiled coil</keyword>
<evidence type="ECO:0000256" key="10">
    <source>
        <dbReference type="SAM" id="Phobius"/>
    </source>
</evidence>
<dbReference type="InterPro" id="IPR036097">
    <property type="entry name" value="HisK_dim/P_sf"/>
</dbReference>
<name>A0A364Y923_9BACT</name>
<evidence type="ECO:0000256" key="6">
    <source>
        <dbReference type="ARBA" id="ARBA00022692"/>
    </source>
</evidence>
<dbReference type="PANTHER" id="PTHR45530:SF3">
    <property type="entry name" value="TWO-COMPONENT SYSTEM NARL FAMILY SENSOR HISTIDINE KINASE BARA"/>
    <property type="match status" value="1"/>
</dbReference>
<organism evidence="12 13">
    <name type="scientific">Pseudochryseolinea flava</name>
    <dbReference type="NCBI Taxonomy" id="2059302"/>
    <lineage>
        <taxon>Bacteria</taxon>
        <taxon>Pseudomonadati</taxon>
        <taxon>Bacteroidota</taxon>
        <taxon>Cytophagia</taxon>
        <taxon>Cytophagales</taxon>
        <taxon>Fulvivirgaceae</taxon>
        <taxon>Pseudochryseolinea</taxon>
    </lineage>
</organism>
<dbReference type="CDD" id="cd00082">
    <property type="entry name" value="HisKA"/>
    <property type="match status" value="1"/>
</dbReference>
<feature type="transmembrane region" description="Helical" evidence="10">
    <location>
        <begin position="196"/>
        <end position="213"/>
    </location>
</feature>
<evidence type="ECO:0000259" key="11">
    <source>
        <dbReference type="PROSITE" id="PS50109"/>
    </source>
</evidence>
<dbReference type="Pfam" id="PF02518">
    <property type="entry name" value="HATPase_c"/>
    <property type="match status" value="1"/>
</dbReference>
<evidence type="ECO:0000256" key="5">
    <source>
        <dbReference type="ARBA" id="ARBA00022553"/>
    </source>
</evidence>
<feature type="transmembrane region" description="Helical" evidence="10">
    <location>
        <begin position="15"/>
        <end position="34"/>
    </location>
</feature>
<evidence type="ECO:0000256" key="4">
    <source>
        <dbReference type="ARBA" id="ARBA00022475"/>
    </source>
</evidence>
<gene>
    <name evidence="12" type="ORF">DQQ10_04770</name>
</gene>
<dbReference type="EC" id="2.7.13.3" evidence="3"/>
<accession>A0A364Y923</accession>
<dbReference type="GO" id="GO:0000155">
    <property type="term" value="F:phosphorelay sensor kinase activity"/>
    <property type="evidence" value="ECO:0007669"/>
    <property type="project" value="InterPro"/>
</dbReference>
<dbReference type="RefSeq" id="WP_112745618.1">
    <property type="nucleotide sequence ID" value="NZ_QMFY01000001.1"/>
</dbReference>
<comment type="catalytic activity">
    <reaction evidence="1">
        <text>ATP + protein L-histidine = ADP + protein N-phospho-L-histidine.</text>
        <dbReference type="EC" id="2.7.13.3"/>
    </reaction>
</comment>
<reference evidence="12 13" key="1">
    <citation type="submission" date="2018-06" db="EMBL/GenBank/DDBJ databases">
        <title>Chryseolinea flavus sp. nov., a member of the phylum Bacteroidetes isolated from soil.</title>
        <authorList>
            <person name="Li Y."/>
            <person name="Wang J."/>
        </authorList>
    </citation>
    <scope>NUCLEOTIDE SEQUENCE [LARGE SCALE GENOMIC DNA]</scope>
    <source>
        <strain evidence="12 13">SDU1-6</strain>
    </source>
</reference>
<keyword evidence="7 10" id="KW-1133">Transmembrane helix</keyword>
<evidence type="ECO:0000256" key="9">
    <source>
        <dbReference type="SAM" id="Coils"/>
    </source>
</evidence>
<keyword evidence="8 10" id="KW-0472">Membrane</keyword>
<comment type="subcellular location">
    <subcellularLocation>
        <location evidence="2">Cell membrane</location>
        <topology evidence="2">Multi-pass membrane protein</topology>
    </subcellularLocation>
</comment>
<dbReference type="InterPro" id="IPR003661">
    <property type="entry name" value="HisK_dim/P_dom"/>
</dbReference>
<dbReference type="InterPro" id="IPR004358">
    <property type="entry name" value="Sig_transdc_His_kin-like_C"/>
</dbReference>
<evidence type="ECO:0000256" key="8">
    <source>
        <dbReference type="ARBA" id="ARBA00023136"/>
    </source>
</evidence>
<dbReference type="SUPFAM" id="SSF55874">
    <property type="entry name" value="ATPase domain of HSP90 chaperone/DNA topoisomerase II/histidine kinase"/>
    <property type="match status" value="1"/>
</dbReference>
<feature type="transmembrane region" description="Helical" evidence="10">
    <location>
        <begin position="163"/>
        <end position="184"/>
    </location>
</feature>
<evidence type="ECO:0000313" key="12">
    <source>
        <dbReference type="EMBL" id="RAW03403.1"/>
    </source>
</evidence>
<feature type="transmembrane region" description="Helical" evidence="10">
    <location>
        <begin position="277"/>
        <end position="298"/>
    </location>
</feature>
<dbReference type="InterPro" id="IPR036890">
    <property type="entry name" value="HATPase_C_sf"/>
</dbReference>
<feature type="transmembrane region" description="Helical" evidence="10">
    <location>
        <begin position="128"/>
        <end position="151"/>
    </location>
</feature>
<proteinExistence type="predicted"/>
<evidence type="ECO:0000256" key="2">
    <source>
        <dbReference type="ARBA" id="ARBA00004651"/>
    </source>
</evidence>
<feature type="transmembrane region" description="Helical" evidence="10">
    <location>
        <begin position="46"/>
        <end position="75"/>
    </location>
</feature>
<dbReference type="Proteomes" id="UP000251889">
    <property type="component" value="Unassembled WGS sequence"/>
</dbReference>